<feature type="signal peptide" evidence="1">
    <location>
        <begin position="1"/>
        <end position="19"/>
    </location>
</feature>
<dbReference type="EMBL" id="JAPVEA010000002">
    <property type="protein sequence ID" value="KAJ5462107.1"/>
    <property type="molecule type" value="Genomic_DNA"/>
</dbReference>
<dbReference type="Proteomes" id="UP001213681">
    <property type="component" value="Unassembled WGS sequence"/>
</dbReference>
<dbReference type="GeneID" id="81597285"/>
<feature type="chain" id="PRO_5042085379" evidence="1">
    <location>
        <begin position="20"/>
        <end position="173"/>
    </location>
</feature>
<evidence type="ECO:0000256" key="1">
    <source>
        <dbReference type="SAM" id="SignalP"/>
    </source>
</evidence>
<gene>
    <name evidence="2" type="ORF">N7458_003659</name>
</gene>
<sequence length="173" mass="18582">MKYSITVLLSVALASLSTACSTPGNFIITFYGYPDNSPPGPDTAHNCGGRNYKAGGSGTYNNPVTIATAPGELNVCEIVYLPLLTKYGRYEDDCAQCTTDYKNGQHHIDIWTGSSTTNGGQKQINCEDDLTPGGRYSIVRNPPTNYTVNAAPLFVAPNTCNSQNVHPNNRAHC</sequence>
<name>A0AAD6CHG6_9EURO</name>
<evidence type="ECO:0000313" key="2">
    <source>
        <dbReference type="EMBL" id="KAJ5462107.1"/>
    </source>
</evidence>
<protein>
    <submittedName>
        <fullName evidence="2">Uncharacterized protein</fullName>
    </submittedName>
</protein>
<reference evidence="2" key="2">
    <citation type="journal article" date="2023" name="IMA Fungus">
        <title>Comparative genomic study of the Penicillium genus elucidates a diverse pangenome and 15 lateral gene transfer events.</title>
        <authorList>
            <person name="Petersen C."/>
            <person name="Sorensen T."/>
            <person name="Nielsen M.R."/>
            <person name="Sondergaard T.E."/>
            <person name="Sorensen J.L."/>
            <person name="Fitzpatrick D.A."/>
            <person name="Frisvad J.C."/>
            <person name="Nielsen K.L."/>
        </authorList>
    </citation>
    <scope>NUCLEOTIDE SEQUENCE</scope>
    <source>
        <strain evidence="2">IBT 16125</strain>
    </source>
</reference>
<accession>A0AAD6CHG6</accession>
<keyword evidence="3" id="KW-1185">Reference proteome</keyword>
<evidence type="ECO:0000313" key="3">
    <source>
        <dbReference type="Proteomes" id="UP001213681"/>
    </source>
</evidence>
<proteinExistence type="predicted"/>
<dbReference type="AlphaFoldDB" id="A0AAD6CHG6"/>
<dbReference type="RefSeq" id="XP_056771149.1">
    <property type="nucleotide sequence ID" value="XM_056907042.1"/>
</dbReference>
<organism evidence="2 3">
    <name type="scientific">Penicillium daleae</name>
    <dbReference type="NCBI Taxonomy" id="63821"/>
    <lineage>
        <taxon>Eukaryota</taxon>
        <taxon>Fungi</taxon>
        <taxon>Dikarya</taxon>
        <taxon>Ascomycota</taxon>
        <taxon>Pezizomycotina</taxon>
        <taxon>Eurotiomycetes</taxon>
        <taxon>Eurotiomycetidae</taxon>
        <taxon>Eurotiales</taxon>
        <taxon>Aspergillaceae</taxon>
        <taxon>Penicillium</taxon>
    </lineage>
</organism>
<comment type="caution">
    <text evidence="2">The sequence shown here is derived from an EMBL/GenBank/DDBJ whole genome shotgun (WGS) entry which is preliminary data.</text>
</comment>
<keyword evidence="1" id="KW-0732">Signal</keyword>
<reference evidence="2" key="1">
    <citation type="submission" date="2022-12" db="EMBL/GenBank/DDBJ databases">
        <authorList>
            <person name="Petersen C."/>
        </authorList>
    </citation>
    <scope>NUCLEOTIDE SEQUENCE</scope>
    <source>
        <strain evidence="2">IBT 16125</strain>
    </source>
</reference>
<dbReference type="PROSITE" id="PS51257">
    <property type="entry name" value="PROKAR_LIPOPROTEIN"/>
    <property type="match status" value="1"/>
</dbReference>